<protein>
    <submittedName>
        <fullName evidence="1">Uncharacterized protein</fullName>
    </submittedName>
</protein>
<accession>A0A4Y2D521</accession>
<comment type="caution">
    <text evidence="1">The sequence shown here is derived from an EMBL/GenBank/DDBJ whole genome shotgun (WGS) entry which is preliminary data.</text>
</comment>
<sequence>MLIFADASIISISSIKRYVTRKLDPSPYLSIRDSEYNSSSTEAGVLVPITGHGLTPPIGSTYYHWWRDPAPPLQYPPGKREPAYFSGGFSSVYSRCLPEGYVM</sequence>
<evidence type="ECO:0000313" key="2">
    <source>
        <dbReference type="Proteomes" id="UP000499080"/>
    </source>
</evidence>
<evidence type="ECO:0000313" key="1">
    <source>
        <dbReference type="EMBL" id="GBM11074.1"/>
    </source>
</evidence>
<gene>
    <name evidence="1" type="ORF">AVEN_259763_1</name>
</gene>
<proteinExistence type="predicted"/>
<dbReference type="AlphaFoldDB" id="A0A4Y2D521"/>
<keyword evidence="2" id="KW-1185">Reference proteome</keyword>
<name>A0A4Y2D521_ARAVE</name>
<organism evidence="1 2">
    <name type="scientific">Araneus ventricosus</name>
    <name type="common">Orbweaver spider</name>
    <name type="synonym">Epeira ventricosa</name>
    <dbReference type="NCBI Taxonomy" id="182803"/>
    <lineage>
        <taxon>Eukaryota</taxon>
        <taxon>Metazoa</taxon>
        <taxon>Ecdysozoa</taxon>
        <taxon>Arthropoda</taxon>
        <taxon>Chelicerata</taxon>
        <taxon>Arachnida</taxon>
        <taxon>Araneae</taxon>
        <taxon>Araneomorphae</taxon>
        <taxon>Entelegynae</taxon>
        <taxon>Araneoidea</taxon>
        <taxon>Araneidae</taxon>
        <taxon>Araneus</taxon>
    </lineage>
</organism>
<dbReference type="Proteomes" id="UP000499080">
    <property type="component" value="Unassembled WGS sequence"/>
</dbReference>
<dbReference type="EMBL" id="BGPR01000294">
    <property type="protein sequence ID" value="GBM11074.1"/>
    <property type="molecule type" value="Genomic_DNA"/>
</dbReference>
<reference evidence="1 2" key="1">
    <citation type="journal article" date="2019" name="Sci. Rep.">
        <title>Orb-weaving spider Araneus ventricosus genome elucidates the spidroin gene catalogue.</title>
        <authorList>
            <person name="Kono N."/>
            <person name="Nakamura H."/>
            <person name="Ohtoshi R."/>
            <person name="Moran D.A.P."/>
            <person name="Shinohara A."/>
            <person name="Yoshida Y."/>
            <person name="Fujiwara M."/>
            <person name="Mori M."/>
            <person name="Tomita M."/>
            <person name="Arakawa K."/>
        </authorList>
    </citation>
    <scope>NUCLEOTIDE SEQUENCE [LARGE SCALE GENOMIC DNA]</scope>
</reference>